<dbReference type="EMBL" id="QMPZ01000170">
    <property type="protein sequence ID" value="RLE07411.1"/>
    <property type="molecule type" value="Genomic_DNA"/>
</dbReference>
<dbReference type="GO" id="GO:0003677">
    <property type="term" value="F:DNA binding"/>
    <property type="evidence" value="ECO:0007669"/>
    <property type="project" value="InterPro"/>
</dbReference>
<comment type="caution">
    <text evidence="2">The sequence shown here is derived from an EMBL/GenBank/DDBJ whole genome shotgun (WGS) entry which is preliminary data.</text>
</comment>
<evidence type="ECO:0000313" key="2">
    <source>
        <dbReference type="EMBL" id="RLE07411.1"/>
    </source>
</evidence>
<dbReference type="InterPro" id="IPR036390">
    <property type="entry name" value="WH_DNA-bd_sf"/>
</dbReference>
<dbReference type="AlphaFoldDB" id="A0A497E2B9"/>
<evidence type="ECO:0000313" key="3">
    <source>
        <dbReference type="Proteomes" id="UP000279422"/>
    </source>
</evidence>
<accession>A0A497E2B9</accession>
<gene>
    <name evidence="2" type="ORF">DRJ00_08170</name>
</gene>
<dbReference type="SUPFAM" id="SSF46785">
    <property type="entry name" value="Winged helix' DNA-binding domain"/>
    <property type="match status" value="1"/>
</dbReference>
<dbReference type="GO" id="GO:0006355">
    <property type="term" value="P:regulation of DNA-templated transcription"/>
    <property type="evidence" value="ECO:0007669"/>
    <property type="project" value="InterPro"/>
</dbReference>
<evidence type="ECO:0000259" key="1">
    <source>
        <dbReference type="Pfam" id="PF09339"/>
    </source>
</evidence>
<dbReference type="InterPro" id="IPR005471">
    <property type="entry name" value="Tscrpt_reg_IclR_N"/>
</dbReference>
<organism evidence="2 3">
    <name type="scientific">Aerophobetes bacterium</name>
    <dbReference type="NCBI Taxonomy" id="2030807"/>
    <lineage>
        <taxon>Bacteria</taxon>
        <taxon>Candidatus Aerophobota</taxon>
    </lineage>
</organism>
<dbReference type="Pfam" id="PF09339">
    <property type="entry name" value="HTH_IclR"/>
    <property type="match status" value="1"/>
</dbReference>
<dbReference type="Proteomes" id="UP000279422">
    <property type="component" value="Unassembled WGS sequence"/>
</dbReference>
<reference evidence="2 3" key="1">
    <citation type="submission" date="2018-06" db="EMBL/GenBank/DDBJ databases">
        <title>Extensive metabolic versatility and redundancy in microbially diverse, dynamic hydrothermal sediments.</title>
        <authorList>
            <person name="Dombrowski N."/>
            <person name="Teske A."/>
            <person name="Baker B.J."/>
        </authorList>
    </citation>
    <scope>NUCLEOTIDE SEQUENCE [LARGE SCALE GENOMIC DNA]</scope>
    <source>
        <strain evidence="2">B47_G16</strain>
    </source>
</reference>
<feature type="domain" description="HTH iclR-type" evidence="1">
    <location>
        <begin position="9"/>
        <end position="40"/>
    </location>
</feature>
<sequence length="40" mass="4595">MTFWQAKKNPQGVREIARKVGLNVGTVSHILFTLNSYKYV</sequence>
<name>A0A497E2B9_UNCAE</name>
<proteinExistence type="predicted"/>
<dbReference type="Gene3D" id="1.10.10.10">
    <property type="entry name" value="Winged helix-like DNA-binding domain superfamily/Winged helix DNA-binding domain"/>
    <property type="match status" value="1"/>
</dbReference>
<dbReference type="InterPro" id="IPR036388">
    <property type="entry name" value="WH-like_DNA-bd_sf"/>
</dbReference>
<protein>
    <recommendedName>
        <fullName evidence="1">HTH iclR-type domain-containing protein</fullName>
    </recommendedName>
</protein>